<evidence type="ECO:0000259" key="2">
    <source>
        <dbReference type="Pfam" id="PF10756"/>
    </source>
</evidence>
<keyword evidence="1" id="KW-0472">Membrane</keyword>
<name>A0ABW8LJI2_9ACTN</name>
<dbReference type="InterPro" id="IPR019692">
    <property type="entry name" value="CFP-6_PH"/>
</dbReference>
<evidence type="ECO:0000313" key="4">
    <source>
        <dbReference type="Proteomes" id="UP001620295"/>
    </source>
</evidence>
<evidence type="ECO:0000313" key="3">
    <source>
        <dbReference type="EMBL" id="MFK4266075.1"/>
    </source>
</evidence>
<organism evidence="3 4">
    <name type="scientific">Streptomyces milbemycinicus</name>
    <dbReference type="NCBI Taxonomy" id="476552"/>
    <lineage>
        <taxon>Bacteria</taxon>
        <taxon>Bacillati</taxon>
        <taxon>Actinomycetota</taxon>
        <taxon>Actinomycetes</taxon>
        <taxon>Kitasatosporales</taxon>
        <taxon>Streptomycetaceae</taxon>
        <taxon>Streptomyces</taxon>
    </lineage>
</organism>
<feature type="transmembrane region" description="Helical" evidence="1">
    <location>
        <begin position="365"/>
        <end position="384"/>
    </location>
</feature>
<feature type="transmembrane region" description="Helical" evidence="1">
    <location>
        <begin position="171"/>
        <end position="192"/>
    </location>
</feature>
<dbReference type="RefSeq" id="WP_404746325.1">
    <property type="nucleotide sequence ID" value="NZ_JBJDQH010000004.1"/>
</dbReference>
<accession>A0ABW8LJI2</accession>
<dbReference type="EMBL" id="JBJDQH010000004">
    <property type="protein sequence ID" value="MFK4266075.1"/>
    <property type="molecule type" value="Genomic_DNA"/>
</dbReference>
<feature type="transmembrane region" description="Helical" evidence="1">
    <location>
        <begin position="298"/>
        <end position="318"/>
    </location>
</feature>
<keyword evidence="1" id="KW-1133">Transmembrane helix</keyword>
<keyword evidence="4" id="KW-1185">Reference proteome</keyword>
<evidence type="ECO:0000256" key="1">
    <source>
        <dbReference type="SAM" id="Phobius"/>
    </source>
</evidence>
<sequence>MTDAWEVTCRSPWKRPLWFFVGLGAAGASLAVVRLVFWGGRWDVVWSAGGLVLALVGVASLRGATARVSADAHGLHTRTLLRRRSVPWGEVADLRVHLKYTNTPRAQETRRISLLLRDGHKRLLPLPRSWSPQDQDFDAKLEALRALHRRYGAPESSHIPVVSHRTAGRGWAGSLSLCALLVAGAGVAAWFVPGMVSDERAWRSATPCTAGTPATERDTCLTTLPAVIARTDVNGLKQPSWLYFTGGRPLERLEVSSDAAEDFEAGDRVRLTVWRGQVREVAGAGHMWREHIPAAGEVAVMAAVFVLAAGYPGAQVLLRLRGRRLPDDEVLPSAVPFAAALAGTALWLLPLCYLHPTTLLASPGSIVWAAAGSLVTVGLFVWAWRATRVRTPAAADVTEGAAEPQVTNGAAEQETEAFLAARFLEHTDYNPHGFGTHIVLGGGPPAVTPHPGPGRFAAKRIPVERLSVAGVRRARGSDGDTVPRSWHIAELDDAGEPVRLAAAPDDLVRIIRELDPAKAR</sequence>
<feature type="transmembrane region" description="Helical" evidence="1">
    <location>
        <begin position="44"/>
        <end position="61"/>
    </location>
</feature>
<feature type="transmembrane region" description="Helical" evidence="1">
    <location>
        <begin position="330"/>
        <end position="353"/>
    </location>
</feature>
<comment type="caution">
    <text evidence="3">The sequence shown here is derived from an EMBL/GenBank/DDBJ whole genome shotgun (WGS) entry which is preliminary data.</text>
</comment>
<reference evidence="3 4" key="1">
    <citation type="submission" date="2024-11" db="EMBL/GenBank/DDBJ databases">
        <title>The Natural Products Discovery Center: Release of the First 8490 Sequenced Strains for Exploring Actinobacteria Biosynthetic Diversity.</title>
        <authorList>
            <person name="Kalkreuter E."/>
            <person name="Kautsar S.A."/>
            <person name="Yang D."/>
            <person name="Bader C.D."/>
            <person name="Teijaro C.N."/>
            <person name="Fluegel L."/>
            <person name="Davis C.M."/>
            <person name="Simpson J.R."/>
            <person name="Lauterbach L."/>
            <person name="Steele A.D."/>
            <person name="Gui C."/>
            <person name="Meng S."/>
            <person name="Li G."/>
            <person name="Viehrig K."/>
            <person name="Ye F."/>
            <person name="Su P."/>
            <person name="Kiefer A.F."/>
            <person name="Nichols A."/>
            <person name="Cepeda A.J."/>
            <person name="Yan W."/>
            <person name="Fan B."/>
            <person name="Jiang Y."/>
            <person name="Adhikari A."/>
            <person name="Zheng C.-J."/>
            <person name="Schuster L."/>
            <person name="Cowan T.M."/>
            <person name="Smanski M.J."/>
            <person name="Chevrette M.G."/>
            <person name="De Carvalho L.P.S."/>
            <person name="Shen B."/>
        </authorList>
    </citation>
    <scope>NUCLEOTIDE SEQUENCE [LARGE SCALE GENOMIC DNA]</scope>
    <source>
        <strain evidence="3 4">NPDC020863</strain>
    </source>
</reference>
<proteinExistence type="predicted"/>
<protein>
    <submittedName>
        <fullName evidence="3">PH domain-containing protein</fullName>
    </submittedName>
</protein>
<feature type="transmembrane region" description="Helical" evidence="1">
    <location>
        <begin position="17"/>
        <end position="38"/>
    </location>
</feature>
<dbReference type="Pfam" id="PF10756">
    <property type="entry name" value="bPH_6"/>
    <property type="match status" value="1"/>
</dbReference>
<feature type="domain" description="Low molecular weight protein antigen 6 PH" evidence="2">
    <location>
        <begin position="66"/>
        <end position="148"/>
    </location>
</feature>
<gene>
    <name evidence="3" type="ORF">ACI2L5_14165</name>
</gene>
<keyword evidence="1" id="KW-0812">Transmembrane</keyword>
<dbReference type="Proteomes" id="UP001620295">
    <property type="component" value="Unassembled WGS sequence"/>
</dbReference>